<keyword evidence="2" id="KW-0472">Membrane</keyword>
<evidence type="ECO:0000256" key="1">
    <source>
        <dbReference type="SAM" id="MobiDB-lite"/>
    </source>
</evidence>
<evidence type="ECO:0000313" key="5">
    <source>
        <dbReference type="EMBL" id="CAB4969826.1"/>
    </source>
</evidence>
<keyword evidence="2" id="KW-0812">Transmembrane</keyword>
<gene>
    <name evidence="3" type="ORF">UFOPK2683_01143</name>
    <name evidence="4" type="ORF">UFOPK3605_00682</name>
    <name evidence="5" type="ORF">UFOPK3897_00326</name>
    <name evidence="6" type="ORF">UFOPK4121_00733</name>
</gene>
<accession>A0A6J7G8V7</accession>
<reference evidence="4" key="1">
    <citation type="submission" date="2020-05" db="EMBL/GenBank/DDBJ databases">
        <authorList>
            <person name="Chiriac C."/>
            <person name="Salcher M."/>
            <person name="Ghai R."/>
            <person name="Kavagutti S V."/>
        </authorList>
    </citation>
    <scope>NUCLEOTIDE SEQUENCE</scope>
</reference>
<proteinExistence type="predicted"/>
<feature type="compositionally biased region" description="Polar residues" evidence="1">
    <location>
        <begin position="246"/>
        <end position="256"/>
    </location>
</feature>
<dbReference type="EMBL" id="CAEZYK010000070">
    <property type="protein sequence ID" value="CAB4728771.1"/>
    <property type="molecule type" value="Genomic_DNA"/>
</dbReference>
<dbReference type="EMBL" id="CAFBMM010000025">
    <property type="protein sequence ID" value="CAB4904611.1"/>
    <property type="molecule type" value="Genomic_DNA"/>
</dbReference>
<evidence type="ECO:0000256" key="2">
    <source>
        <dbReference type="SAM" id="Phobius"/>
    </source>
</evidence>
<feature type="region of interest" description="Disordered" evidence="1">
    <location>
        <begin position="50"/>
        <end position="69"/>
    </location>
</feature>
<dbReference type="EMBL" id="CAFBPQ010000017">
    <property type="protein sequence ID" value="CAB5022149.1"/>
    <property type="molecule type" value="Genomic_DNA"/>
</dbReference>
<protein>
    <submittedName>
        <fullName evidence="4">Unannotated protein</fullName>
    </submittedName>
</protein>
<feature type="transmembrane region" description="Helical" evidence="2">
    <location>
        <begin position="26"/>
        <end position="45"/>
    </location>
</feature>
<evidence type="ECO:0000313" key="6">
    <source>
        <dbReference type="EMBL" id="CAB5022149.1"/>
    </source>
</evidence>
<name>A0A6J7G8V7_9ZZZZ</name>
<evidence type="ECO:0000313" key="3">
    <source>
        <dbReference type="EMBL" id="CAB4728771.1"/>
    </source>
</evidence>
<sequence>MAKSKYTRARIRAAGRQGKRRGGGRWFAAAMSLIVLFGVVGIVLVRGGSDSSGVSPQPGNPTTGAPGDHWHTALAANICGEWISPPAEFENSAENINVRIGIHTHGDGFIHTHPFTSSEGGTNATFGRFLSYGGWSASEDSLSLWEGPATDPGKTDFSNGDKCPPGTLYAGQAGVVKYSVNCKNQFRNPSDVRLTDGEVIAIGFVPKSYSLGVPPNATATPANDGGNPKAINTSGCRTAGPGASEAATTTTLPVKP</sequence>
<organism evidence="4">
    <name type="scientific">freshwater metagenome</name>
    <dbReference type="NCBI Taxonomy" id="449393"/>
    <lineage>
        <taxon>unclassified sequences</taxon>
        <taxon>metagenomes</taxon>
        <taxon>ecological metagenomes</taxon>
    </lineage>
</organism>
<dbReference type="AlphaFoldDB" id="A0A6J7G8V7"/>
<feature type="region of interest" description="Disordered" evidence="1">
    <location>
        <begin position="213"/>
        <end position="256"/>
    </location>
</feature>
<feature type="region of interest" description="Disordered" evidence="1">
    <location>
        <begin position="1"/>
        <end position="21"/>
    </location>
</feature>
<keyword evidence="2" id="KW-1133">Transmembrane helix</keyword>
<evidence type="ECO:0000313" key="4">
    <source>
        <dbReference type="EMBL" id="CAB4904611.1"/>
    </source>
</evidence>
<feature type="compositionally biased region" description="Polar residues" evidence="1">
    <location>
        <begin position="50"/>
        <end position="63"/>
    </location>
</feature>
<dbReference type="EMBL" id="CAFBOF010000003">
    <property type="protein sequence ID" value="CAB4969826.1"/>
    <property type="molecule type" value="Genomic_DNA"/>
</dbReference>